<protein>
    <submittedName>
        <fullName evidence="5">Utp14 protein-domain-containing protein</fullName>
    </submittedName>
</protein>
<evidence type="ECO:0000256" key="3">
    <source>
        <dbReference type="ARBA" id="ARBA00023242"/>
    </source>
</evidence>
<dbReference type="PANTHER" id="PTHR14150">
    <property type="entry name" value="U3 SMALL NUCLEOLAR RNA-ASSOCIATED PROTEIN 14"/>
    <property type="match status" value="1"/>
</dbReference>
<dbReference type="GO" id="GO:0006364">
    <property type="term" value="P:rRNA processing"/>
    <property type="evidence" value="ECO:0007669"/>
    <property type="project" value="InterPro"/>
</dbReference>
<gene>
    <name evidence="5" type="ORF">B0H17DRAFT_1164331</name>
</gene>
<evidence type="ECO:0000313" key="6">
    <source>
        <dbReference type="Proteomes" id="UP001221757"/>
    </source>
</evidence>
<keyword evidence="6" id="KW-1185">Reference proteome</keyword>
<feature type="region of interest" description="Disordered" evidence="4">
    <location>
        <begin position="182"/>
        <end position="225"/>
    </location>
</feature>
<evidence type="ECO:0000256" key="1">
    <source>
        <dbReference type="ARBA" id="ARBA00004604"/>
    </source>
</evidence>
<comment type="caution">
    <text evidence="5">The sequence shown here is derived from an EMBL/GenBank/DDBJ whole genome shotgun (WGS) entry which is preliminary data.</text>
</comment>
<feature type="compositionally biased region" description="Basic residues" evidence="4">
    <location>
        <begin position="643"/>
        <end position="654"/>
    </location>
</feature>
<evidence type="ECO:0000256" key="2">
    <source>
        <dbReference type="ARBA" id="ARBA00022553"/>
    </source>
</evidence>
<reference evidence="5" key="1">
    <citation type="submission" date="2023-03" db="EMBL/GenBank/DDBJ databases">
        <title>Massive genome expansion in bonnet fungi (Mycena s.s.) driven by repeated elements and novel gene families across ecological guilds.</title>
        <authorList>
            <consortium name="Lawrence Berkeley National Laboratory"/>
            <person name="Harder C.B."/>
            <person name="Miyauchi S."/>
            <person name="Viragh M."/>
            <person name="Kuo A."/>
            <person name="Thoen E."/>
            <person name="Andreopoulos B."/>
            <person name="Lu D."/>
            <person name="Skrede I."/>
            <person name="Drula E."/>
            <person name="Henrissat B."/>
            <person name="Morin E."/>
            <person name="Kohler A."/>
            <person name="Barry K."/>
            <person name="LaButti K."/>
            <person name="Morin E."/>
            <person name="Salamov A."/>
            <person name="Lipzen A."/>
            <person name="Mereny Z."/>
            <person name="Hegedus B."/>
            <person name="Baldrian P."/>
            <person name="Stursova M."/>
            <person name="Weitz H."/>
            <person name="Taylor A."/>
            <person name="Grigoriev I.V."/>
            <person name="Nagy L.G."/>
            <person name="Martin F."/>
            <person name="Kauserud H."/>
        </authorList>
    </citation>
    <scope>NUCLEOTIDE SEQUENCE</scope>
    <source>
        <strain evidence="5">CBHHK067</strain>
    </source>
</reference>
<dbReference type="Proteomes" id="UP001221757">
    <property type="component" value="Unassembled WGS sequence"/>
</dbReference>
<feature type="region of interest" description="Disordered" evidence="4">
    <location>
        <begin position="483"/>
        <end position="505"/>
    </location>
</feature>
<feature type="compositionally biased region" description="Acidic residues" evidence="4">
    <location>
        <begin position="484"/>
        <end position="496"/>
    </location>
</feature>
<evidence type="ECO:0000256" key="4">
    <source>
        <dbReference type="SAM" id="MobiDB-lite"/>
    </source>
</evidence>
<feature type="compositionally biased region" description="Basic and acidic residues" evidence="4">
    <location>
        <begin position="438"/>
        <end position="447"/>
    </location>
</feature>
<proteinExistence type="predicted"/>
<keyword evidence="3" id="KW-0539">Nucleus</keyword>
<feature type="region of interest" description="Disordered" evidence="4">
    <location>
        <begin position="633"/>
        <end position="688"/>
    </location>
</feature>
<dbReference type="GO" id="GO:0032040">
    <property type="term" value="C:small-subunit processome"/>
    <property type="evidence" value="ECO:0007669"/>
    <property type="project" value="InterPro"/>
</dbReference>
<accession>A0AAD7BQH9</accession>
<feature type="compositionally biased region" description="Low complexity" evidence="4">
    <location>
        <begin position="1"/>
        <end position="13"/>
    </location>
</feature>
<sequence length="925" mass="99112">MARSSRPSTSKPTRTPDARAKANAAGYLKRRSTKAPAARVEDDGAEDDRHRGDSEDEDGEERAPRLMGEGDTIESGDDEEIDSDAAFEDVDGDADGFAGVFGRKNAPKKNKKTKARAVRFADVDLNEDADVAMGGEDEEDLDSDTYIDILDVLDGKASPDYDDIDTSPAALTALHALISSLPAGASVPPPSAKRKAPADADASAPRKKRALRPALAERTQAGAEGEFHVSAGGGVGGSKLSLADLLAPLAAPLPGVQKSLAAAPSASSKEKDKAKSKSGKKVKPVGGGALPAPLPLRTQARVDREAAYEATKEEVDKWTPSMKRIREAEHLSFPLQGAAQERLGRPSSAALAATFTPRTELETGVARLLNAAHLAQDADVQRTENTLLAATLDPAEVARRRGELRMMRELAFRGEAKARRVAKIKSKVYRKIARGRKERAGVAGEEREGGEEDAMQREVDRARVRAGMRVKRNAGWNRARVQGEAEDDLMDGEGDGEVLGGRRAMERELERGERLARLIRGEGDDSQESDSDSEDDADDGADGADGEARVRRRAFDELRMLKDGVNDKDGEGEVAKGVFGMKFMRDGIARREAEAGRDADDFVKEMGIGGEESGDEEGDTAAGVITQRTGGRVTLRPGTTRAPPRRLPRPHPRACGRCSPPPTSNRGRANPWLAATSSSGPKAPRAKNAVIVSKDSKAADKARHRLAKDGTKLGKSAVAAARDDGVVEIEVGKVLGDDGEANQGEDDDANSEVDAQETALVLKKQKGKGKAVKAFEQRDLVALAFAGDNVVRDFEDAKRREIASDAPRVVDTTLPGWGAWGGPATRKHASKPKPHLLKHVPGIAPAARADHGKAHVIISEKRDKKAAKYQVADLPYPFTSRAQYERSMEAPLGAEWNTRVGFQRGTLPRVVKKMGMVIEPLAKLL</sequence>
<feature type="compositionally biased region" description="Acidic residues" evidence="4">
    <location>
        <begin position="524"/>
        <end position="545"/>
    </location>
</feature>
<name>A0AAD7BQH9_MYCRO</name>
<dbReference type="PANTHER" id="PTHR14150:SF12">
    <property type="entry name" value="U3 SMALL NUCLEOLAR RNA-ASSOCIATED PROTEIN 14 HOMOLOG A"/>
    <property type="match status" value="1"/>
</dbReference>
<feature type="region of interest" description="Disordered" evidence="4">
    <location>
        <begin position="437"/>
        <end position="457"/>
    </location>
</feature>
<feature type="region of interest" description="Disordered" evidence="4">
    <location>
        <begin position="1"/>
        <end position="78"/>
    </location>
</feature>
<dbReference type="EMBL" id="JARKIE010000561">
    <property type="protein sequence ID" value="KAJ7628055.1"/>
    <property type="molecule type" value="Genomic_DNA"/>
</dbReference>
<organism evidence="5 6">
    <name type="scientific">Mycena rosella</name>
    <name type="common">Pink bonnet</name>
    <name type="synonym">Agaricus rosellus</name>
    <dbReference type="NCBI Taxonomy" id="1033263"/>
    <lineage>
        <taxon>Eukaryota</taxon>
        <taxon>Fungi</taxon>
        <taxon>Dikarya</taxon>
        <taxon>Basidiomycota</taxon>
        <taxon>Agaricomycotina</taxon>
        <taxon>Agaricomycetes</taxon>
        <taxon>Agaricomycetidae</taxon>
        <taxon>Agaricales</taxon>
        <taxon>Marasmiineae</taxon>
        <taxon>Mycenaceae</taxon>
        <taxon>Mycena</taxon>
    </lineage>
</organism>
<dbReference type="Pfam" id="PF04615">
    <property type="entry name" value="Utp14"/>
    <property type="match status" value="2"/>
</dbReference>
<feature type="compositionally biased region" description="Basic and acidic residues" evidence="4">
    <location>
        <begin position="39"/>
        <end position="53"/>
    </location>
</feature>
<evidence type="ECO:0000313" key="5">
    <source>
        <dbReference type="EMBL" id="KAJ7628055.1"/>
    </source>
</evidence>
<keyword evidence="2" id="KW-0597">Phosphoprotein</keyword>
<comment type="subcellular location">
    <subcellularLocation>
        <location evidence="1">Nucleus</location>
        <location evidence="1">Nucleolus</location>
    </subcellularLocation>
</comment>
<feature type="region of interest" description="Disordered" evidence="4">
    <location>
        <begin position="518"/>
        <end position="550"/>
    </location>
</feature>
<dbReference type="AlphaFoldDB" id="A0AAD7BQH9"/>
<feature type="region of interest" description="Disordered" evidence="4">
    <location>
        <begin position="261"/>
        <end position="294"/>
    </location>
</feature>
<dbReference type="InterPro" id="IPR006709">
    <property type="entry name" value="SSU_processome_Utp14"/>
</dbReference>